<proteinExistence type="predicted"/>
<name>A0AAD5J8F9_ACENE</name>
<evidence type="ECO:0000313" key="3">
    <source>
        <dbReference type="EMBL" id="KAI9190912.1"/>
    </source>
</evidence>
<evidence type="ECO:0000313" key="4">
    <source>
        <dbReference type="Proteomes" id="UP001064489"/>
    </source>
</evidence>
<feature type="signal peptide" evidence="2">
    <location>
        <begin position="1"/>
        <end position="24"/>
    </location>
</feature>
<dbReference type="Proteomes" id="UP001064489">
    <property type="component" value="Chromosome 6"/>
</dbReference>
<comment type="caution">
    <text evidence="3">The sequence shown here is derived from an EMBL/GenBank/DDBJ whole genome shotgun (WGS) entry which is preliminary data.</text>
</comment>
<feature type="region of interest" description="Disordered" evidence="1">
    <location>
        <begin position="169"/>
        <end position="208"/>
    </location>
</feature>
<dbReference type="EMBL" id="JAJSOW010000004">
    <property type="protein sequence ID" value="KAI9190912.1"/>
    <property type="molecule type" value="Genomic_DNA"/>
</dbReference>
<feature type="compositionally biased region" description="Basic and acidic residues" evidence="1">
    <location>
        <begin position="173"/>
        <end position="189"/>
    </location>
</feature>
<sequence>MRAELSSFFWPWIWLDLKLPPVSSGIRASVSTEVMANDDDGGLPVGGGNRNLEEFRISHTIFERKVDSISNDLRRAIDTLESCDRISEFGKTEHHLFVVLMFLRWVRMVRGEPDDMFNQLRLSFLSPMKEEFVIGGIVIAIQTRHVFQPSFQSNKTFEFECLVPCNNPPTKSNDYKGDDEVDHSSDSGETKVYQEASAGDRGTFGREL</sequence>
<reference evidence="3" key="2">
    <citation type="submission" date="2023-02" db="EMBL/GenBank/DDBJ databases">
        <authorList>
            <person name="Swenson N.G."/>
            <person name="Wegrzyn J.L."/>
            <person name="Mcevoy S.L."/>
        </authorList>
    </citation>
    <scope>NUCLEOTIDE SEQUENCE</scope>
    <source>
        <strain evidence="3">91603</strain>
        <tissue evidence="3">Leaf</tissue>
    </source>
</reference>
<evidence type="ECO:0000256" key="2">
    <source>
        <dbReference type="SAM" id="SignalP"/>
    </source>
</evidence>
<accession>A0AAD5J8F9</accession>
<keyword evidence="4" id="KW-1185">Reference proteome</keyword>
<feature type="chain" id="PRO_5042249294" evidence="2">
    <location>
        <begin position="25"/>
        <end position="208"/>
    </location>
</feature>
<protein>
    <submittedName>
        <fullName evidence="3">Uncharacterized protein</fullName>
    </submittedName>
</protein>
<keyword evidence="2" id="KW-0732">Signal</keyword>
<gene>
    <name evidence="3" type="ORF">LWI28_000688</name>
</gene>
<organism evidence="3 4">
    <name type="scientific">Acer negundo</name>
    <name type="common">Box elder</name>
    <dbReference type="NCBI Taxonomy" id="4023"/>
    <lineage>
        <taxon>Eukaryota</taxon>
        <taxon>Viridiplantae</taxon>
        <taxon>Streptophyta</taxon>
        <taxon>Embryophyta</taxon>
        <taxon>Tracheophyta</taxon>
        <taxon>Spermatophyta</taxon>
        <taxon>Magnoliopsida</taxon>
        <taxon>eudicotyledons</taxon>
        <taxon>Gunneridae</taxon>
        <taxon>Pentapetalae</taxon>
        <taxon>rosids</taxon>
        <taxon>malvids</taxon>
        <taxon>Sapindales</taxon>
        <taxon>Sapindaceae</taxon>
        <taxon>Hippocastanoideae</taxon>
        <taxon>Acereae</taxon>
        <taxon>Acer</taxon>
    </lineage>
</organism>
<dbReference type="AlphaFoldDB" id="A0AAD5J8F9"/>
<reference evidence="3" key="1">
    <citation type="journal article" date="2022" name="Plant J.">
        <title>Strategies of tolerance reflected in two North American maple genomes.</title>
        <authorList>
            <person name="McEvoy S.L."/>
            <person name="Sezen U.U."/>
            <person name="Trouern-Trend A."/>
            <person name="McMahon S.M."/>
            <person name="Schaberg P.G."/>
            <person name="Yang J."/>
            <person name="Wegrzyn J.L."/>
            <person name="Swenson N.G."/>
        </authorList>
    </citation>
    <scope>NUCLEOTIDE SEQUENCE</scope>
    <source>
        <strain evidence="3">91603</strain>
    </source>
</reference>
<evidence type="ECO:0000256" key="1">
    <source>
        <dbReference type="SAM" id="MobiDB-lite"/>
    </source>
</evidence>